<dbReference type="AlphaFoldDB" id="A0A1G6HJH0"/>
<evidence type="ECO:0000313" key="2">
    <source>
        <dbReference type="Proteomes" id="UP000242317"/>
    </source>
</evidence>
<dbReference type="EMBL" id="FMYK01000002">
    <property type="protein sequence ID" value="SDB94400.1"/>
    <property type="molecule type" value="Genomic_DNA"/>
</dbReference>
<sequence>MTTNSEKDSQNNKSEKRPNKWKQAICGLFGEMIGQLILLLLFFAVANIYAAYVFFWFWCIFFDFTFRYVDLLRMEKMAEESVIF</sequence>
<gene>
    <name evidence="1" type="ORF">SAMN05421749_102326</name>
</gene>
<keyword evidence="2" id="KW-1185">Reference proteome</keyword>
<organism evidence="1 2">
    <name type="scientific">Acinetobacter marinus</name>
    <dbReference type="NCBI Taxonomy" id="281375"/>
    <lineage>
        <taxon>Bacteria</taxon>
        <taxon>Pseudomonadati</taxon>
        <taxon>Pseudomonadota</taxon>
        <taxon>Gammaproteobacteria</taxon>
        <taxon>Moraxellales</taxon>
        <taxon>Moraxellaceae</taxon>
        <taxon>Acinetobacter</taxon>
    </lineage>
</organism>
<proteinExistence type="predicted"/>
<dbReference type="Proteomes" id="UP000242317">
    <property type="component" value="Unassembled WGS sequence"/>
</dbReference>
<evidence type="ECO:0000313" key="1">
    <source>
        <dbReference type="EMBL" id="SDB94400.1"/>
    </source>
</evidence>
<name>A0A1G6HJH0_9GAMM</name>
<reference evidence="2" key="1">
    <citation type="submission" date="2016-09" db="EMBL/GenBank/DDBJ databases">
        <authorList>
            <person name="Varghese N."/>
            <person name="Submissions S."/>
        </authorList>
    </citation>
    <scope>NUCLEOTIDE SEQUENCE [LARGE SCALE GENOMIC DNA]</scope>
    <source>
        <strain evidence="2">ANC 3699</strain>
    </source>
</reference>
<dbReference type="RefSeq" id="WP_092616862.1">
    <property type="nucleotide sequence ID" value="NZ_FMYK01000002.1"/>
</dbReference>
<accession>A0A1G6HJH0</accession>
<protein>
    <submittedName>
        <fullName evidence="1">Uncharacterized protein</fullName>
    </submittedName>
</protein>